<reference evidence="1" key="1">
    <citation type="journal article" date="2015" name="Nature">
        <title>Complex archaea that bridge the gap between prokaryotes and eukaryotes.</title>
        <authorList>
            <person name="Spang A."/>
            <person name="Saw J.H."/>
            <person name="Jorgensen S.L."/>
            <person name="Zaremba-Niedzwiedzka K."/>
            <person name="Martijn J."/>
            <person name="Lind A.E."/>
            <person name="van Eijk R."/>
            <person name="Schleper C."/>
            <person name="Guy L."/>
            <person name="Ettema T.J."/>
        </authorList>
    </citation>
    <scope>NUCLEOTIDE SEQUENCE</scope>
</reference>
<accession>A0A0F9KY48</accession>
<proteinExistence type="predicted"/>
<protein>
    <recommendedName>
        <fullName evidence="2">DUF551 domain-containing protein</fullName>
    </recommendedName>
</protein>
<name>A0A0F9KY48_9ZZZZ</name>
<sequence>MKKWQPIATAPKDGTNILIPSGYGRNRHTVEGYWRRSEDVAYRDGWVSCIDPDVPTPYLDPDVWMPLPEPPKEA</sequence>
<dbReference type="EMBL" id="LAZR01008291">
    <property type="protein sequence ID" value="KKM79746.1"/>
    <property type="molecule type" value="Genomic_DNA"/>
</dbReference>
<evidence type="ECO:0008006" key="2">
    <source>
        <dbReference type="Google" id="ProtNLM"/>
    </source>
</evidence>
<comment type="caution">
    <text evidence="1">The sequence shown here is derived from an EMBL/GenBank/DDBJ whole genome shotgun (WGS) entry which is preliminary data.</text>
</comment>
<dbReference type="AlphaFoldDB" id="A0A0F9KY48"/>
<organism evidence="1">
    <name type="scientific">marine sediment metagenome</name>
    <dbReference type="NCBI Taxonomy" id="412755"/>
    <lineage>
        <taxon>unclassified sequences</taxon>
        <taxon>metagenomes</taxon>
        <taxon>ecological metagenomes</taxon>
    </lineage>
</organism>
<gene>
    <name evidence="1" type="ORF">LCGC14_1346750</name>
</gene>
<evidence type="ECO:0000313" key="1">
    <source>
        <dbReference type="EMBL" id="KKM79746.1"/>
    </source>
</evidence>